<comment type="caution">
    <text evidence="3">The sequence shown here is derived from an EMBL/GenBank/DDBJ whole genome shotgun (WGS) entry which is preliminary data.</text>
</comment>
<evidence type="ECO:0000259" key="2">
    <source>
        <dbReference type="Pfam" id="PF19803"/>
    </source>
</evidence>
<dbReference type="Pfam" id="PF19803">
    <property type="entry name" value="DUF6286"/>
    <property type="match status" value="1"/>
</dbReference>
<gene>
    <name evidence="3" type="ORF">ACFFQA_30835</name>
</gene>
<proteinExistence type="predicted"/>
<feature type="domain" description="DUF6286" evidence="2">
    <location>
        <begin position="69"/>
        <end position="171"/>
    </location>
</feature>
<protein>
    <submittedName>
        <fullName evidence="3">DUF6286 domain-containing protein</fullName>
    </submittedName>
</protein>
<keyword evidence="1" id="KW-0812">Transmembrane</keyword>
<evidence type="ECO:0000256" key="1">
    <source>
        <dbReference type="SAM" id="Phobius"/>
    </source>
</evidence>
<dbReference type="EMBL" id="JBHLZU010000027">
    <property type="protein sequence ID" value="MFB9908353.1"/>
    <property type="molecule type" value="Genomic_DNA"/>
</dbReference>
<name>A0ABV6A7I3_9PSEU</name>
<organism evidence="3 4">
    <name type="scientific">Allokutzneria oryzae</name>
    <dbReference type="NCBI Taxonomy" id="1378989"/>
    <lineage>
        <taxon>Bacteria</taxon>
        <taxon>Bacillati</taxon>
        <taxon>Actinomycetota</taxon>
        <taxon>Actinomycetes</taxon>
        <taxon>Pseudonocardiales</taxon>
        <taxon>Pseudonocardiaceae</taxon>
        <taxon>Allokutzneria</taxon>
    </lineage>
</organism>
<evidence type="ECO:0000313" key="3">
    <source>
        <dbReference type="EMBL" id="MFB9908353.1"/>
    </source>
</evidence>
<dbReference type="InterPro" id="IPR046253">
    <property type="entry name" value="DUF6286"/>
</dbReference>
<sequence>MRLLLRLLSTLLGLAVAAAGVVLAIEMTASLARPGAPELIVPWRAWMAGLEPVSWSRQPVLWTAGGVVVLGLVLLLVSGSARRKDIRLSDPADEVVVTTSPRSLARIVGTRVRAAEGVTAATVTASRKKVRVRATGRSSGDPDLRPKVTELVRGVVADLPMPSRPKVRVAVVSPKDRR</sequence>
<accession>A0ABV6A7I3</accession>
<keyword evidence="1" id="KW-0472">Membrane</keyword>
<keyword evidence="1" id="KW-1133">Transmembrane helix</keyword>
<dbReference type="RefSeq" id="WP_377859995.1">
    <property type="nucleotide sequence ID" value="NZ_JBHLZU010000027.1"/>
</dbReference>
<keyword evidence="4" id="KW-1185">Reference proteome</keyword>
<feature type="transmembrane region" description="Helical" evidence="1">
    <location>
        <begin position="60"/>
        <end position="77"/>
    </location>
</feature>
<evidence type="ECO:0000313" key="4">
    <source>
        <dbReference type="Proteomes" id="UP001589693"/>
    </source>
</evidence>
<reference evidence="3 4" key="1">
    <citation type="submission" date="2024-09" db="EMBL/GenBank/DDBJ databases">
        <authorList>
            <person name="Sun Q."/>
            <person name="Mori K."/>
        </authorList>
    </citation>
    <scope>NUCLEOTIDE SEQUENCE [LARGE SCALE GENOMIC DNA]</scope>
    <source>
        <strain evidence="3 4">TBRC 7907</strain>
    </source>
</reference>
<dbReference type="Proteomes" id="UP001589693">
    <property type="component" value="Unassembled WGS sequence"/>
</dbReference>